<feature type="transmembrane region" description="Helical" evidence="5">
    <location>
        <begin position="154"/>
        <end position="175"/>
    </location>
</feature>
<sequence length="894" mass="99926">MKGPAKYPLAAKLAPWRLLCSADTYMHAFLLLIAAAIFSNGVRLGMAFDDDAAVVNNPDAHVDKTSLGSIFYNDFWGKPIDSFDSNGSYRPIAVLTFRIQHRLMGYRHSPAFLHGFNYTIAYLNVCLVFYLARLYIYVVVPSAVLAVENAKPQSLTALLISPVHAVPLMAALLFLVHPVHVDAVTSIVGRCELLYCLFGLIGFFCIHRYLNQVDETASTAPVTAAPPAKQSKGARVPQKQSRKRVSTEHYLVLSIGALAVSVLCKDSAITFTAVYGVHACVMYACGRCQKRRSFVVIVLTVVELLSYLAFRRAFVGDVDLRTNPLLNQSEHPQYFVPKGLFHWLSIRWLIQMKNLELLFFPTSLCNEYSFNCIPHVHSMRDPRVPSFLAITGATVLTLLSLLYGTFALRSRAALAGLAGFLWMAIPYAPVSHLFVAVGTFIAERCLYVPSIGAVLLITFVVAAPSLRDGVVARYFYALLLLCVGWGVFSHRRNEDWQSNEHLSRAATRTCPNSGKAHFQLAAAVAARESFVTPEVVALARRSLELDPSSHHGYYHLALYELEVNDDKRKAYEYLRECLDDRFAYMPCEDLYRRLRSVVYPHMTTVEQYVDLATVLHRDSYKAVYLREAGLIALQRDAKPCLAKKLLDSAMTRWNNSNVYWMSDEVSRGVGDSTYCNALYWYEQSFLQCEKELMAGGVESARGEKESEGDDTDDGARSSSSPPSRKFTQPTQQEAVRAAAAAAEHFRHCGTDWHSLLSGPTYNYITIPHRMTDYVFVGTSTASFIAHFISYTARDTPARNTLLLAYLDTTLRQYCHFSALLHDDYVNAKIRQLFKDKMQSIVQTYSLMRGTLVSRIQSTVRDLRGSSSLSATQSETLRSLLATSPCASELPSFAP</sequence>
<dbReference type="VEuPathDB" id="TriTrypDB:LMJLV39_220007200"/>
<dbReference type="RefSeq" id="XP_001683174.1">
    <property type="nucleotide sequence ID" value="XM_001683122.1"/>
</dbReference>
<dbReference type="InterPro" id="IPR052346">
    <property type="entry name" value="O-mannosyl-transferase_TMTC"/>
</dbReference>
<accession>Q4QBX4</accession>
<keyword evidence="5" id="KW-1133">Transmembrane helix</keyword>
<dbReference type="InParanoid" id="Q4QBX4"/>
<dbReference type="Proteomes" id="UP000000542">
    <property type="component" value="Chromosome 22"/>
</dbReference>
<reference evidence="7 8" key="1">
    <citation type="journal article" date="2005" name="Science">
        <title>The genome of the kinetoplastid parasite, Leishmania major.</title>
        <authorList>
            <person name="Ivens A.C."/>
            <person name="Peacock C.S."/>
            <person name="Worthey E.A."/>
            <person name="Murphy L."/>
            <person name="Aggarwal G."/>
            <person name="Berriman M."/>
            <person name="Sisk E."/>
            <person name="Rajandream M.A."/>
            <person name="Adlem E."/>
            <person name="Aert R."/>
            <person name="Anupama A."/>
            <person name="Apostolou Z."/>
            <person name="Attipoe P."/>
            <person name="Bason N."/>
            <person name="Bauser C."/>
            <person name="Beck A."/>
            <person name="Beverley S.M."/>
            <person name="Bianchettin G."/>
            <person name="Borzym K."/>
            <person name="Bothe G."/>
            <person name="Bruschi C.V."/>
            <person name="Collins M."/>
            <person name="Cadag E."/>
            <person name="Ciarloni L."/>
            <person name="Clayton C."/>
            <person name="Coulson R.M."/>
            <person name="Cronin A."/>
            <person name="Cruz A.K."/>
            <person name="Davies R.M."/>
            <person name="De Gaudenzi J."/>
            <person name="Dobson D.E."/>
            <person name="Duesterhoeft A."/>
            <person name="Fazelina G."/>
            <person name="Fosker N."/>
            <person name="Frasch A.C."/>
            <person name="Fraser A."/>
            <person name="Fuchs M."/>
            <person name="Gabel C."/>
            <person name="Goble A."/>
            <person name="Goffeau A."/>
            <person name="Harris D."/>
            <person name="Hertz-Fowler C."/>
            <person name="Hilbert H."/>
            <person name="Horn D."/>
            <person name="Huang Y."/>
            <person name="Klages S."/>
            <person name="Knights A."/>
            <person name="Kube M."/>
            <person name="Larke N."/>
            <person name="Litvin L."/>
            <person name="Lord A."/>
            <person name="Louie T."/>
            <person name="Marra M."/>
            <person name="Masuy D."/>
            <person name="Matthews K."/>
            <person name="Michaeli S."/>
            <person name="Mottram J.C."/>
            <person name="Muller-Auer S."/>
            <person name="Munden H."/>
            <person name="Nelson S."/>
            <person name="Norbertczak H."/>
            <person name="Oliver K."/>
            <person name="O'neil S."/>
            <person name="Pentony M."/>
            <person name="Pohl T.M."/>
            <person name="Price C."/>
            <person name="Purnelle B."/>
            <person name="Quail M.A."/>
            <person name="Rabbinowitsch E."/>
            <person name="Reinhardt R."/>
            <person name="Rieger M."/>
            <person name="Rinta J."/>
            <person name="Robben J."/>
            <person name="Robertson L."/>
            <person name="Ruiz J.C."/>
            <person name="Rutter S."/>
            <person name="Saunders D."/>
            <person name="Schafer M."/>
            <person name="Schein J."/>
            <person name="Schwartz D.C."/>
            <person name="Seeger K."/>
            <person name="Seyler A."/>
            <person name="Sharp S."/>
            <person name="Shin H."/>
            <person name="Sivam D."/>
            <person name="Squares R."/>
            <person name="Squares S."/>
            <person name="Tosato V."/>
            <person name="Vogt C."/>
            <person name="Volckaert G."/>
            <person name="Wambutt R."/>
            <person name="Warren T."/>
            <person name="Wedler H."/>
            <person name="Woodward J."/>
            <person name="Zhou S."/>
            <person name="Zimmermann W."/>
            <person name="Smith D.F."/>
            <person name="Blackwell J.M."/>
            <person name="Stuart K.D."/>
            <person name="Barrell B."/>
            <person name="Myler P.J."/>
        </authorList>
    </citation>
    <scope>NUCLEOTIDE SEQUENCE [LARGE SCALE GENOMIC DNA]</scope>
    <source>
        <strain evidence="8">MHOM/IL/81/Friedlin</strain>
    </source>
</reference>
<feature type="transmembrane region" description="Helical" evidence="5">
    <location>
        <begin position="387"/>
        <end position="406"/>
    </location>
</feature>
<dbReference type="OMA" id="SGKAHFQ"/>
<feature type="region of interest" description="Disordered" evidence="4">
    <location>
        <begin position="697"/>
        <end position="733"/>
    </location>
</feature>
<organism evidence="7 8">
    <name type="scientific">Leishmania major</name>
    <dbReference type="NCBI Taxonomy" id="5664"/>
    <lineage>
        <taxon>Eukaryota</taxon>
        <taxon>Discoba</taxon>
        <taxon>Euglenozoa</taxon>
        <taxon>Kinetoplastea</taxon>
        <taxon>Metakinetoplastina</taxon>
        <taxon>Trypanosomatida</taxon>
        <taxon>Trypanosomatidae</taxon>
        <taxon>Leishmaniinae</taxon>
        <taxon>Leishmania</taxon>
    </lineage>
</organism>
<dbReference type="PANTHER" id="PTHR44227:SF3">
    <property type="entry name" value="PROTEIN O-MANNOSYL-TRANSFERASE TMTC4"/>
    <property type="match status" value="1"/>
</dbReference>
<feature type="transmembrane region" description="Helical" evidence="5">
    <location>
        <begin position="269"/>
        <end position="286"/>
    </location>
</feature>
<feature type="transmembrane region" description="Helical" evidence="5">
    <location>
        <begin position="187"/>
        <end position="206"/>
    </location>
</feature>
<keyword evidence="8" id="KW-1185">Reference proteome</keyword>
<dbReference type="Gene3D" id="1.25.40.10">
    <property type="entry name" value="Tetratricopeptide repeat domain"/>
    <property type="match status" value="1"/>
</dbReference>
<evidence type="ECO:0000313" key="7">
    <source>
        <dbReference type="EMBL" id="CAJ03891.1"/>
    </source>
</evidence>
<evidence type="ECO:0000256" key="1">
    <source>
        <dbReference type="ARBA" id="ARBA00022737"/>
    </source>
</evidence>
<dbReference type="STRING" id="5664.Q4QBX4"/>
<reference evidence="7 8" key="2">
    <citation type="journal article" date="2011" name="Genome Res.">
        <title>Chromosome and gene copy number variation allow major structural change between species and strains of Leishmania.</title>
        <authorList>
            <person name="Rogers M.B."/>
            <person name="Hilley J.D."/>
            <person name="Dickens N.J."/>
            <person name="Wilkes J."/>
            <person name="Bates P.A."/>
            <person name="Depledge D.P."/>
            <person name="Harris D."/>
            <person name="Her Y."/>
            <person name="Herzyk P."/>
            <person name="Imamura H."/>
            <person name="Otto T.D."/>
            <person name="Sanders M."/>
            <person name="Seeger K."/>
            <person name="Dujardin J.C."/>
            <person name="Berriman M."/>
            <person name="Smith D.F."/>
            <person name="Hertz-Fowler C."/>
            <person name="Mottram J.C."/>
        </authorList>
    </citation>
    <scope>NUCLEOTIDE SEQUENCE [LARGE SCALE GENOMIC DNA]</scope>
    <source>
        <strain evidence="8">MHOM/IL/81/Friedlin</strain>
    </source>
</reference>
<feature type="transmembrane region" description="Helical" evidence="5">
    <location>
        <begin position="446"/>
        <end position="465"/>
    </location>
</feature>
<dbReference type="GO" id="GO:0035269">
    <property type="term" value="P:protein O-linked glycosylation via mannose"/>
    <property type="evidence" value="ECO:0000318"/>
    <property type="project" value="GO_Central"/>
</dbReference>
<proteinExistence type="predicted"/>
<dbReference type="HOGENOM" id="CLU_323523_0_0_1"/>
<dbReference type="InterPro" id="IPR013618">
    <property type="entry name" value="TMTC_DUF1736"/>
</dbReference>
<feature type="transmembrane region" description="Helical" evidence="5">
    <location>
        <begin position="412"/>
        <end position="434"/>
    </location>
</feature>
<dbReference type="PANTHER" id="PTHR44227">
    <property type="match status" value="1"/>
</dbReference>
<name>Q4QBX4_LEIMA</name>
<feature type="region of interest" description="Disordered" evidence="4">
    <location>
        <begin position="221"/>
        <end position="242"/>
    </location>
</feature>
<dbReference type="AlphaFoldDB" id="Q4QBX4"/>
<keyword evidence="3 5" id="KW-0472">Membrane</keyword>
<dbReference type="Pfam" id="PF08409">
    <property type="entry name" value="TMTC_DUF1736"/>
    <property type="match status" value="1"/>
</dbReference>
<feature type="domain" description="DUF1736" evidence="6">
    <location>
        <begin position="322"/>
        <end position="393"/>
    </location>
</feature>
<feature type="transmembrane region" description="Helical" evidence="5">
    <location>
        <begin position="120"/>
        <end position="147"/>
    </location>
</feature>
<dbReference type="GO" id="GO:0005783">
    <property type="term" value="C:endoplasmic reticulum"/>
    <property type="evidence" value="ECO:0000318"/>
    <property type="project" value="GO_Central"/>
</dbReference>
<keyword evidence="2" id="KW-0802">TPR repeat</keyword>
<dbReference type="eggNOG" id="KOG1124">
    <property type="taxonomic scope" value="Eukaryota"/>
</dbReference>
<dbReference type="GeneID" id="5651782"/>
<evidence type="ECO:0000256" key="2">
    <source>
        <dbReference type="ARBA" id="ARBA00022803"/>
    </source>
</evidence>
<protein>
    <recommendedName>
        <fullName evidence="6">DUF1736 domain-containing protein</fullName>
    </recommendedName>
</protein>
<dbReference type="VEuPathDB" id="TriTrypDB:LmjF.22.0220"/>
<dbReference type="VEuPathDB" id="TriTrypDB:LMJSD75_220007300"/>
<evidence type="ECO:0000256" key="3">
    <source>
        <dbReference type="ARBA" id="ARBA00023136"/>
    </source>
</evidence>
<evidence type="ECO:0000259" key="6">
    <source>
        <dbReference type="Pfam" id="PF08409"/>
    </source>
</evidence>
<gene>
    <name evidence="7" type="ORF">LMJF_22_0220</name>
</gene>
<evidence type="ECO:0000256" key="5">
    <source>
        <dbReference type="SAM" id="Phobius"/>
    </source>
</evidence>
<keyword evidence="5" id="KW-0812">Transmembrane</keyword>
<evidence type="ECO:0000313" key="8">
    <source>
        <dbReference type="Proteomes" id="UP000000542"/>
    </source>
</evidence>
<feature type="compositionally biased region" description="Polar residues" evidence="4">
    <location>
        <begin position="716"/>
        <end position="733"/>
    </location>
</feature>
<feature type="transmembrane region" description="Helical" evidence="5">
    <location>
        <begin position="293"/>
        <end position="314"/>
    </location>
</feature>
<dbReference type="GO" id="GO:0030968">
    <property type="term" value="P:endoplasmic reticulum unfolded protein response"/>
    <property type="evidence" value="ECO:0000318"/>
    <property type="project" value="GO_Central"/>
</dbReference>
<dbReference type="KEGG" id="lma:LMJF_22_0220"/>
<dbReference type="InterPro" id="IPR011990">
    <property type="entry name" value="TPR-like_helical_dom_sf"/>
</dbReference>
<dbReference type="VEuPathDB" id="TriTrypDB:LMJFC_220008100"/>
<evidence type="ECO:0000256" key="4">
    <source>
        <dbReference type="SAM" id="MobiDB-lite"/>
    </source>
</evidence>
<keyword evidence="1" id="KW-0677">Repeat</keyword>
<feature type="transmembrane region" description="Helical" evidence="5">
    <location>
        <begin position="471"/>
        <end position="488"/>
    </location>
</feature>
<dbReference type="GO" id="GO:0000030">
    <property type="term" value="F:mannosyltransferase activity"/>
    <property type="evidence" value="ECO:0000318"/>
    <property type="project" value="GO_Central"/>
</dbReference>
<dbReference type="EMBL" id="FR796418">
    <property type="protein sequence ID" value="CAJ03891.1"/>
    <property type="molecule type" value="Genomic_DNA"/>
</dbReference>